<name>Q5ZAE5_ORYSJ</name>
<feature type="region of interest" description="Disordered" evidence="1">
    <location>
        <begin position="53"/>
        <end position="88"/>
    </location>
</feature>
<feature type="region of interest" description="Disordered" evidence="1">
    <location>
        <begin position="1"/>
        <end position="23"/>
    </location>
</feature>
<reference evidence="2" key="1">
    <citation type="journal article" date="2002" name="Nature">
        <title>The genome sequence and structure of rice chromosome 1.</title>
        <authorList>
            <person name="Sasaki T."/>
            <person name="Matsumoto T."/>
            <person name="Yamamoto K."/>
            <person name="Sakata K."/>
            <person name="Baba T."/>
            <person name="Katayose Y."/>
            <person name="Wu J."/>
            <person name="Niimura Y."/>
            <person name="Cheng Z."/>
            <person name="Nagamura Y."/>
            <person name="Antonio B.A."/>
            <person name="Kanamori H."/>
            <person name="Hosokawa S."/>
            <person name="Masukawa M."/>
            <person name="Arikawa K."/>
            <person name="Chiden Y."/>
            <person name="Hayashi M."/>
            <person name="Okamoto M."/>
            <person name="Ando T."/>
            <person name="Aoki H."/>
            <person name="Arita K."/>
            <person name="Hamada M."/>
            <person name="Harada C."/>
            <person name="Hijishita S."/>
            <person name="Honda M."/>
            <person name="Ichikawa Y."/>
            <person name="Idonuma A."/>
            <person name="Iijima M."/>
            <person name="Ikeda M."/>
            <person name="Ikeno M."/>
            <person name="Itoh S."/>
            <person name="Itoh T."/>
            <person name="Itoh Y."/>
            <person name="Itoh Y."/>
            <person name="Iwabuchi A."/>
            <person name="Kamiya K."/>
            <person name="Karasawa W."/>
            <person name="Katagiri S."/>
            <person name="Kikuta A."/>
            <person name="Kobayashi N."/>
            <person name="Kono I."/>
            <person name="Machita K."/>
            <person name="Maehara T."/>
            <person name="Mizuno H."/>
            <person name="Mizubayashi T."/>
            <person name="Mukai Y."/>
            <person name="Nagasaki H."/>
            <person name="Nakashima M."/>
            <person name="Nakama Y."/>
            <person name="Nakamichi Y."/>
            <person name="Nakamura M."/>
            <person name="Namiki N."/>
            <person name="Negishi M."/>
            <person name="Ohta I."/>
            <person name="Ono N."/>
            <person name="Saji S."/>
            <person name="Sakai K."/>
            <person name="Shibata M."/>
            <person name="Shimokawa T."/>
            <person name="Shomura A."/>
            <person name="Song J."/>
            <person name="Takazaki Y."/>
            <person name="Terasawa K."/>
            <person name="Tsuji K."/>
            <person name="Waki K."/>
            <person name="Yamagata H."/>
            <person name="Yamane H."/>
            <person name="Yoshiki S."/>
            <person name="Yoshihara R."/>
            <person name="Yukawa K."/>
            <person name="Zhong H."/>
            <person name="Iwama H."/>
            <person name="Endo T."/>
            <person name="Ito H."/>
            <person name="Hahn J.H."/>
            <person name="Kim H.I."/>
            <person name="Eun M.Y."/>
            <person name="Yano M."/>
            <person name="Jiang J."/>
            <person name="Gojobori T."/>
        </authorList>
    </citation>
    <scope>NUCLEOTIDE SEQUENCE [LARGE SCALE GENOMIC DNA]</scope>
</reference>
<feature type="compositionally biased region" description="Basic residues" evidence="1">
    <location>
        <begin position="1"/>
        <end position="12"/>
    </location>
</feature>
<accession>Q5ZAE5</accession>
<dbReference type="Proteomes" id="UP000817658">
    <property type="component" value="Chromosome 1"/>
</dbReference>
<protein>
    <submittedName>
        <fullName evidence="2">Uncharacterized protein P0025A05.29</fullName>
    </submittedName>
</protein>
<dbReference type="EMBL" id="AP003504">
    <property type="protein sequence ID" value="BAD53430.1"/>
    <property type="molecule type" value="Genomic_DNA"/>
</dbReference>
<proteinExistence type="predicted"/>
<organism evidence="2">
    <name type="scientific">Oryza sativa subsp. japonica</name>
    <name type="common">Rice</name>
    <dbReference type="NCBI Taxonomy" id="39947"/>
    <lineage>
        <taxon>Eukaryota</taxon>
        <taxon>Viridiplantae</taxon>
        <taxon>Streptophyta</taxon>
        <taxon>Embryophyta</taxon>
        <taxon>Tracheophyta</taxon>
        <taxon>Spermatophyta</taxon>
        <taxon>Magnoliopsida</taxon>
        <taxon>Liliopsida</taxon>
        <taxon>Poales</taxon>
        <taxon>Poaceae</taxon>
        <taxon>BOP clade</taxon>
        <taxon>Oryzoideae</taxon>
        <taxon>Oryzeae</taxon>
        <taxon>Oryzinae</taxon>
        <taxon>Oryza</taxon>
        <taxon>Oryza sativa</taxon>
    </lineage>
</organism>
<feature type="compositionally biased region" description="Low complexity" evidence="1">
    <location>
        <begin position="78"/>
        <end position="88"/>
    </location>
</feature>
<sequence length="109" mass="10691">MVAGAKGRRSAGRGHAGTLTPFGAGEAGAAAWWGWLGGGVVGLLTWPRRGGRGLAGVATQLSPRGRRSDEGLVGGKKSGLAGAGAAAAAEGKPPLVVAAALAPTRDRKR</sequence>
<gene>
    <name evidence="2" type="primary">P0025A05.29</name>
</gene>
<dbReference type="AlphaFoldDB" id="Q5ZAE5"/>
<evidence type="ECO:0000256" key="1">
    <source>
        <dbReference type="SAM" id="MobiDB-lite"/>
    </source>
</evidence>
<evidence type="ECO:0000313" key="2">
    <source>
        <dbReference type="EMBL" id="BAD53430.1"/>
    </source>
</evidence>